<dbReference type="Gene3D" id="3.40.50.150">
    <property type="entry name" value="Vaccinia Virus protein VP39"/>
    <property type="match status" value="1"/>
</dbReference>
<dbReference type="Gene3D" id="1.10.1200.270">
    <property type="entry name" value="Methyltransferase, alpha-helical capping domain"/>
    <property type="match status" value="1"/>
</dbReference>
<dbReference type="GO" id="GO:0046872">
    <property type="term" value="F:metal ion binding"/>
    <property type="evidence" value="ECO:0007669"/>
    <property type="project" value="UniProtKB-KW"/>
</dbReference>
<dbReference type="GO" id="GO:0008168">
    <property type="term" value="F:methyltransferase activity"/>
    <property type="evidence" value="ECO:0007669"/>
    <property type="project" value="UniProtKB-KW"/>
</dbReference>
<organism evidence="5">
    <name type="scientific">Fagus sylvatica</name>
    <name type="common">Beechnut</name>
    <dbReference type="NCBI Taxonomy" id="28930"/>
    <lineage>
        <taxon>Eukaryota</taxon>
        <taxon>Viridiplantae</taxon>
        <taxon>Streptophyta</taxon>
        <taxon>Embryophyta</taxon>
        <taxon>Tracheophyta</taxon>
        <taxon>Spermatophyta</taxon>
        <taxon>Magnoliopsida</taxon>
        <taxon>eudicotyledons</taxon>
        <taxon>Gunneridae</taxon>
        <taxon>Pentapetalae</taxon>
        <taxon>rosids</taxon>
        <taxon>fabids</taxon>
        <taxon>Fagales</taxon>
        <taxon>Fagaceae</taxon>
        <taxon>Fagus</taxon>
    </lineage>
</organism>
<keyword evidence="1" id="KW-0489">Methyltransferase</keyword>
<evidence type="ECO:0000256" key="3">
    <source>
        <dbReference type="ARBA" id="ARBA00022723"/>
    </source>
</evidence>
<keyword evidence="2" id="KW-0808">Transferase</keyword>
<evidence type="ECO:0000256" key="4">
    <source>
        <dbReference type="ARBA" id="ARBA00022842"/>
    </source>
</evidence>
<dbReference type="PANTHER" id="PTHR31009">
    <property type="entry name" value="S-ADENOSYL-L-METHIONINE:CARBOXYL METHYLTRANSFERASE FAMILY PROTEIN"/>
    <property type="match status" value="1"/>
</dbReference>
<reference evidence="5" key="1">
    <citation type="submission" date="2018-02" db="EMBL/GenBank/DDBJ databases">
        <authorList>
            <person name="Cohen D.B."/>
            <person name="Kent A.D."/>
        </authorList>
    </citation>
    <scope>NUCLEOTIDE SEQUENCE</scope>
</reference>
<dbReference type="InterPro" id="IPR042086">
    <property type="entry name" value="MeTrfase_capping"/>
</dbReference>
<proteinExistence type="predicted"/>
<dbReference type="GO" id="GO:0032259">
    <property type="term" value="P:methylation"/>
    <property type="evidence" value="ECO:0007669"/>
    <property type="project" value="UniProtKB-KW"/>
</dbReference>
<dbReference type="InterPro" id="IPR005299">
    <property type="entry name" value="MeTrfase_7"/>
</dbReference>
<protein>
    <recommendedName>
        <fullName evidence="6">S-adenosylmethionine-dependent methyltransferase</fullName>
    </recommendedName>
</protein>
<dbReference type="EMBL" id="OIVN01001002">
    <property type="protein sequence ID" value="SPC88562.1"/>
    <property type="molecule type" value="Genomic_DNA"/>
</dbReference>
<gene>
    <name evidence="5" type="ORF">FSB_LOCUS16444</name>
</gene>
<dbReference type="InterPro" id="IPR029063">
    <property type="entry name" value="SAM-dependent_MTases_sf"/>
</dbReference>
<keyword evidence="3" id="KW-0479">Metal-binding</keyword>
<dbReference type="Pfam" id="PF03492">
    <property type="entry name" value="Methyltransf_7"/>
    <property type="match status" value="1"/>
</dbReference>
<dbReference type="AlphaFoldDB" id="A0A2N9FMS2"/>
<accession>A0A2N9FMS2</accession>
<evidence type="ECO:0000256" key="2">
    <source>
        <dbReference type="ARBA" id="ARBA00022679"/>
    </source>
</evidence>
<evidence type="ECO:0000256" key="1">
    <source>
        <dbReference type="ARBA" id="ARBA00022603"/>
    </source>
</evidence>
<keyword evidence="4" id="KW-0460">Magnesium</keyword>
<evidence type="ECO:0008006" key="6">
    <source>
        <dbReference type="Google" id="ProtNLM"/>
    </source>
</evidence>
<dbReference type="SUPFAM" id="SSF53335">
    <property type="entry name" value="S-adenosyl-L-methionine-dependent methyltransferases"/>
    <property type="match status" value="1"/>
</dbReference>
<name>A0A2N9FMS2_FAGSY</name>
<sequence length="364" mass="40898">MEDKRIYALPESYAMNGGEGTYSYSQNSNYQRGVVEIAKEKINEAVANHFDIKALSDSLKPVCIADLGCSTGANTFISVQNIVEAIEQKYKSKGVNAKIPDFLVFFNDHVSNDFNTLFKSLPPNRQYFAAGVPGSFHGFLFPKASLHLIHSSCALNWLSKVPIEVMDESSPAWNKGRIHYTNAPKQVVEAYSTQFAKDMESFLFARAQELVVGGLLVLFVPAVPDVMSNSDTFTGTELDLLGSCLMDMAKVGLVNEAKVDSFNVPVYYTSPKELKALMERNWHFSMKRMETLNNQKKHLNLRNPSMRSLYLRAVLEGVIEKHFGNEIMDELFNRFSDKVAGSSCFLNPETEKLIILFVLLERNN</sequence>
<evidence type="ECO:0000313" key="5">
    <source>
        <dbReference type="EMBL" id="SPC88562.1"/>
    </source>
</evidence>